<keyword evidence="6" id="KW-0812">Transmembrane</keyword>
<dbReference type="PANTHER" id="PTHR42909:SF1">
    <property type="entry name" value="CARBOHYDRATE KINASE PFKB DOMAIN-CONTAINING PROTEIN"/>
    <property type="match status" value="1"/>
</dbReference>
<dbReference type="PANTHER" id="PTHR42909">
    <property type="entry name" value="ZGC:136858"/>
    <property type="match status" value="1"/>
</dbReference>
<organism evidence="7 8">
    <name type="scientific">Giardia intestinalis</name>
    <name type="common">Giardia lamblia</name>
    <dbReference type="NCBI Taxonomy" id="5741"/>
    <lineage>
        <taxon>Eukaryota</taxon>
        <taxon>Metamonada</taxon>
        <taxon>Diplomonadida</taxon>
        <taxon>Hexamitidae</taxon>
        <taxon>Giardiinae</taxon>
        <taxon>Giardia</taxon>
    </lineage>
</organism>
<feature type="transmembrane region" description="Helical" evidence="6">
    <location>
        <begin position="12"/>
        <end position="35"/>
    </location>
</feature>
<sequence length="443" mass="48641">MSYFLNRNVLAMLFTILRLLRSAMLIYASLAYLFLTPRSFIHGNFTFSREVATAIAYHYPLIVLDILPIIQGLSFPDNYNVVAEIRALALSEGATPAIVLFTKGTPVIGAPQDLVKEFADKSAGKHKNNIRALEGDWGLVQTLGLDAIPTLGFLATLANQTGMSVISGLLLGDAPLYGGASEPWSIAGDIASLKHSGTCSVIGSISPFAKHRKVLERLDEAQIVVVTSSDGPPVALNTETNQITSSKFPIIPKEKQVADLLHTVKRMGQAMLFIFREHHSDGENQEQKRVLKSDIDKILSEIGSMNLQGASASQYSHENLGKIVRGELTESMRTSVRSAAAIAHCATYNSRGIRGHFVAFFNIIAHTAYERDDLNKQPFECRRLPFYDTFAALIKNPLFVGISAIYNMYILTEHSSILFTIGRCLAYGIVLNFALIACVKQFK</sequence>
<dbReference type="Gene3D" id="3.40.1790.10">
    <property type="entry name" value="Indigoidine synthase domain"/>
    <property type="match status" value="1"/>
</dbReference>
<dbReference type="GO" id="GO:0005737">
    <property type="term" value="C:cytoplasm"/>
    <property type="evidence" value="ECO:0007669"/>
    <property type="project" value="TreeGrafter"/>
</dbReference>
<evidence type="ECO:0000256" key="3">
    <source>
        <dbReference type="ARBA" id="ARBA00023211"/>
    </source>
</evidence>
<evidence type="ECO:0008006" key="9">
    <source>
        <dbReference type="Google" id="ProtNLM"/>
    </source>
</evidence>
<dbReference type="Pfam" id="PF04227">
    <property type="entry name" value="Indigoidine_A"/>
    <property type="match status" value="1"/>
</dbReference>
<dbReference type="EMBL" id="AHHH01000004">
    <property type="protein sequence ID" value="ESU45541.1"/>
    <property type="molecule type" value="Genomic_DNA"/>
</dbReference>
<evidence type="ECO:0000256" key="4">
    <source>
        <dbReference type="ARBA" id="ARBA00023239"/>
    </source>
</evidence>
<dbReference type="GO" id="GO:0004730">
    <property type="term" value="F:pseudouridylate synthase activity"/>
    <property type="evidence" value="ECO:0007669"/>
    <property type="project" value="InterPro"/>
</dbReference>
<dbReference type="OrthoDB" id="10253785at2759"/>
<reference evidence="7 8" key="2">
    <citation type="journal article" date="2013" name="Genome Biol. Evol.">
        <title>Genome sequencing of Giardia lamblia genotypes A2 and B isolates (DH and GS) and comparative analysis with the genomes of genotypes A1 and E (WB and Pig).</title>
        <authorList>
            <person name="Adam R.D."/>
            <person name="Dahlstrom E.W."/>
            <person name="Martens C.A."/>
            <person name="Bruno D.P."/>
            <person name="Barbian K.D."/>
            <person name="Ricklefs S.M."/>
            <person name="Hernandez M.M."/>
            <person name="Narla N.P."/>
            <person name="Patel R.B."/>
            <person name="Porcella S.F."/>
            <person name="Nash T.E."/>
        </authorList>
    </citation>
    <scope>NUCLEOTIDE SEQUENCE [LARGE SCALE GENOMIC DNA]</scope>
    <source>
        <strain evidence="7 8">GS</strain>
    </source>
</reference>
<evidence type="ECO:0000313" key="7">
    <source>
        <dbReference type="EMBL" id="ESU45541.1"/>
    </source>
</evidence>
<dbReference type="VEuPathDB" id="GiardiaDB:GL50803_0015077"/>
<accession>V6U3F9</accession>
<keyword evidence="6" id="KW-0472">Membrane</keyword>
<keyword evidence="4" id="KW-0456">Lyase</keyword>
<dbReference type="VEuPathDB" id="GiardiaDB:GL50581_4298"/>
<keyword evidence="5" id="KW-0326">Glycosidase</keyword>
<dbReference type="Proteomes" id="UP000018040">
    <property type="component" value="Unassembled WGS sequence"/>
</dbReference>
<keyword evidence="3" id="KW-0464">Manganese</keyword>
<keyword evidence="6" id="KW-1133">Transmembrane helix</keyword>
<dbReference type="InterPro" id="IPR022830">
    <property type="entry name" value="Indigdn_synthA-like"/>
</dbReference>
<dbReference type="VEuPathDB" id="GiardiaDB:DHA2_151699"/>
<dbReference type="GO" id="GO:0016798">
    <property type="term" value="F:hydrolase activity, acting on glycosyl bonds"/>
    <property type="evidence" value="ECO:0007669"/>
    <property type="project" value="UniProtKB-KW"/>
</dbReference>
<dbReference type="SUPFAM" id="SSF110581">
    <property type="entry name" value="Indigoidine synthase A-like"/>
    <property type="match status" value="1"/>
</dbReference>
<comment type="caution">
    <text evidence="7">The sequence shown here is derived from an EMBL/GenBank/DDBJ whole genome shotgun (WGS) entry which is preliminary data.</text>
</comment>
<dbReference type="AlphaFoldDB" id="V6U3F9"/>
<protein>
    <recommendedName>
        <fullName evidence="9">Indigoidine synthase A like protein</fullName>
    </recommendedName>
</protein>
<proteinExistence type="predicted"/>
<evidence type="ECO:0000256" key="2">
    <source>
        <dbReference type="ARBA" id="ARBA00022801"/>
    </source>
</evidence>
<feature type="transmembrane region" description="Helical" evidence="6">
    <location>
        <begin position="417"/>
        <end position="439"/>
    </location>
</feature>
<reference evidence="8" key="1">
    <citation type="submission" date="2012-02" db="EMBL/GenBank/DDBJ databases">
        <title>Genome sequencing of Giardia lamblia Genotypes A2 and B isolates (DH and GS) and comparative analysis with the genomes of Genotypes A1 and E (WB and Pig).</title>
        <authorList>
            <person name="Adam R."/>
            <person name="Dahlstrom E."/>
            <person name="Martens C."/>
            <person name="Bruno D."/>
            <person name="Barbian K."/>
            <person name="Porcella S.F."/>
            <person name="Nash T."/>
        </authorList>
    </citation>
    <scope>NUCLEOTIDE SEQUENCE</scope>
    <source>
        <strain evidence="8">GS</strain>
    </source>
</reference>
<evidence type="ECO:0000313" key="8">
    <source>
        <dbReference type="Proteomes" id="UP000018040"/>
    </source>
</evidence>
<dbReference type="InterPro" id="IPR007342">
    <property type="entry name" value="PsuG"/>
</dbReference>
<keyword evidence="2" id="KW-0378">Hydrolase</keyword>
<name>V6U3F9_GIAIN</name>
<evidence type="ECO:0000256" key="5">
    <source>
        <dbReference type="ARBA" id="ARBA00023295"/>
    </source>
</evidence>
<dbReference type="GO" id="GO:0046872">
    <property type="term" value="F:metal ion binding"/>
    <property type="evidence" value="ECO:0007669"/>
    <property type="project" value="UniProtKB-KW"/>
</dbReference>
<evidence type="ECO:0000256" key="6">
    <source>
        <dbReference type="SAM" id="Phobius"/>
    </source>
</evidence>
<feature type="transmembrane region" description="Helical" evidence="6">
    <location>
        <begin position="392"/>
        <end position="411"/>
    </location>
</feature>
<evidence type="ECO:0000256" key="1">
    <source>
        <dbReference type="ARBA" id="ARBA00022723"/>
    </source>
</evidence>
<gene>
    <name evidence="7" type="ORF">GSB_150016</name>
</gene>
<keyword evidence="1" id="KW-0479">Metal-binding</keyword>
<dbReference type="VEuPathDB" id="GiardiaDB:QR46_0697"/>